<feature type="transmembrane region" description="Helical" evidence="1">
    <location>
        <begin position="12"/>
        <end position="35"/>
    </location>
</feature>
<name>E1JZY0_SOLFR</name>
<accession>E1JZY0</accession>
<dbReference type="AlphaFoldDB" id="E1JZY0"/>
<keyword evidence="1" id="KW-0812">Transmembrane</keyword>
<evidence type="ECO:0000313" key="3">
    <source>
        <dbReference type="Proteomes" id="UP000006250"/>
    </source>
</evidence>
<comment type="caution">
    <text evidence="2">The sequence shown here is derived from an EMBL/GenBank/DDBJ whole genome shotgun (WGS) entry which is preliminary data.</text>
</comment>
<gene>
    <name evidence="2" type="ORF">DesfrDRAFT_3180</name>
</gene>
<keyword evidence="1" id="KW-1133">Transmembrane helix</keyword>
<keyword evidence="1" id="KW-0472">Membrane</keyword>
<dbReference type="EMBL" id="AECZ01000026">
    <property type="protein sequence ID" value="EFL50075.1"/>
    <property type="molecule type" value="Genomic_DNA"/>
</dbReference>
<reference evidence="2 3" key="1">
    <citation type="submission" date="2010-08" db="EMBL/GenBank/DDBJ databases">
        <title>The draft genome of Desulfovibrio fructosovorans JJ.</title>
        <authorList>
            <consortium name="US DOE Joint Genome Institute (JGI-PGF)"/>
            <person name="Lucas S."/>
            <person name="Copeland A."/>
            <person name="Lapidus A."/>
            <person name="Cheng J.-F."/>
            <person name="Bruce D."/>
            <person name="Goodwin L."/>
            <person name="Pitluck S."/>
            <person name="Land M.L."/>
            <person name="Hauser L."/>
            <person name="Chang Y.-J."/>
            <person name="Jeffries C."/>
            <person name="Wall J.D."/>
            <person name="Stahl D.A."/>
            <person name="Arkin A.P."/>
            <person name="Dehal P."/>
            <person name="Stolyar S.M."/>
            <person name="Hazen T.C."/>
            <person name="Woyke T.J."/>
        </authorList>
    </citation>
    <scope>NUCLEOTIDE SEQUENCE [LARGE SCALE GENOMIC DNA]</scope>
    <source>
        <strain evidence="2 3">JJ</strain>
    </source>
</reference>
<evidence type="ECO:0000313" key="2">
    <source>
        <dbReference type="EMBL" id="EFL50075.1"/>
    </source>
</evidence>
<keyword evidence="3" id="KW-1185">Reference proteome</keyword>
<dbReference type="OrthoDB" id="5455820at2"/>
<sequence length="145" mass="16993">MPPNPAQTSLIYVSFSVVALYGPALLLTFLAYRYLLGRKTRLERRLEKHRRIREDIAAKGQKTRTKLALRHQRRNIREMAVIVREQLEANKRRMTPYMHQRTSVFIEKAITDVDFDRLAALNRFFANAGASDTPPVMELFFEQTR</sequence>
<dbReference type="RefSeq" id="WP_005995531.1">
    <property type="nucleotide sequence ID" value="NZ_AECZ01000026.1"/>
</dbReference>
<protein>
    <submittedName>
        <fullName evidence="2">Uncharacterized protein</fullName>
    </submittedName>
</protein>
<evidence type="ECO:0000256" key="1">
    <source>
        <dbReference type="SAM" id="Phobius"/>
    </source>
</evidence>
<proteinExistence type="predicted"/>
<dbReference type="Proteomes" id="UP000006250">
    <property type="component" value="Unassembled WGS sequence"/>
</dbReference>
<organism evidence="2 3">
    <name type="scientific">Solidesulfovibrio fructosivorans JJ]</name>
    <dbReference type="NCBI Taxonomy" id="596151"/>
    <lineage>
        <taxon>Bacteria</taxon>
        <taxon>Pseudomonadati</taxon>
        <taxon>Thermodesulfobacteriota</taxon>
        <taxon>Desulfovibrionia</taxon>
        <taxon>Desulfovibrionales</taxon>
        <taxon>Desulfovibrionaceae</taxon>
        <taxon>Solidesulfovibrio</taxon>
    </lineage>
</organism>
<dbReference type="eggNOG" id="ENOG5031F53">
    <property type="taxonomic scope" value="Bacteria"/>
</dbReference>